<accession>A0A1Y1V867</accession>
<evidence type="ECO:0000256" key="1">
    <source>
        <dbReference type="SAM" id="MobiDB-lite"/>
    </source>
</evidence>
<keyword evidence="2" id="KW-0472">Membrane</keyword>
<feature type="signal peptide" evidence="3">
    <location>
        <begin position="1"/>
        <end position="26"/>
    </location>
</feature>
<feature type="region of interest" description="Disordered" evidence="1">
    <location>
        <begin position="391"/>
        <end position="497"/>
    </location>
</feature>
<organism evidence="4 5">
    <name type="scientific">Piromyces finnis</name>
    <dbReference type="NCBI Taxonomy" id="1754191"/>
    <lineage>
        <taxon>Eukaryota</taxon>
        <taxon>Fungi</taxon>
        <taxon>Fungi incertae sedis</taxon>
        <taxon>Chytridiomycota</taxon>
        <taxon>Chytridiomycota incertae sedis</taxon>
        <taxon>Neocallimastigomycetes</taxon>
        <taxon>Neocallimastigales</taxon>
        <taxon>Neocallimastigaceae</taxon>
        <taxon>Piromyces</taxon>
    </lineage>
</organism>
<gene>
    <name evidence="4" type="ORF">BCR36DRAFT_354244</name>
</gene>
<dbReference type="Proteomes" id="UP000193719">
    <property type="component" value="Unassembled WGS sequence"/>
</dbReference>
<reference evidence="4 5" key="2">
    <citation type="submission" date="2016-08" db="EMBL/GenBank/DDBJ databases">
        <title>Pervasive Adenine N6-methylation of Active Genes in Fungi.</title>
        <authorList>
            <consortium name="DOE Joint Genome Institute"/>
            <person name="Mondo S.J."/>
            <person name="Dannebaum R.O."/>
            <person name="Kuo R.C."/>
            <person name="Labutti K."/>
            <person name="Haridas S."/>
            <person name="Kuo A."/>
            <person name="Salamov A."/>
            <person name="Ahrendt S.R."/>
            <person name="Lipzen A."/>
            <person name="Sullivan W."/>
            <person name="Andreopoulos W.B."/>
            <person name="Clum A."/>
            <person name="Lindquist E."/>
            <person name="Daum C."/>
            <person name="Ramamoorthy G.K."/>
            <person name="Gryganskyi A."/>
            <person name="Culley D."/>
            <person name="Magnuson J.K."/>
            <person name="James T.Y."/>
            <person name="O'Malley M.A."/>
            <person name="Stajich J.E."/>
            <person name="Spatafora J.W."/>
            <person name="Visel A."/>
            <person name="Grigoriev I.V."/>
        </authorList>
    </citation>
    <scope>NUCLEOTIDE SEQUENCE [LARGE SCALE GENOMIC DNA]</scope>
    <source>
        <strain evidence="5">finn</strain>
    </source>
</reference>
<keyword evidence="2" id="KW-0812">Transmembrane</keyword>
<dbReference type="OrthoDB" id="10531714at2759"/>
<reference evidence="4 5" key="1">
    <citation type="submission" date="2016-08" db="EMBL/GenBank/DDBJ databases">
        <title>Genomes of anaerobic fungi encode conserved fungal cellulosomes for biomass hydrolysis.</title>
        <authorList>
            <consortium name="DOE Joint Genome Institute"/>
            <person name="Haitjema C.H."/>
            <person name="Gilmore S.P."/>
            <person name="Henske J.K."/>
            <person name="Solomon K.V."/>
            <person name="De Groot R."/>
            <person name="Kuo A."/>
            <person name="Mondo S.J."/>
            <person name="Salamov A.A."/>
            <person name="Labutti K."/>
            <person name="Zhao Z."/>
            <person name="Chiniquy J."/>
            <person name="Barry K."/>
            <person name="Brewer H.M."/>
            <person name="Purvine S.O."/>
            <person name="Wright A.T."/>
            <person name="Boxma B."/>
            <person name="Van Alen T."/>
            <person name="Hackstein J.H."/>
            <person name="Baker S.E."/>
            <person name="Grigoriev I.V."/>
            <person name="O'Malley M.A."/>
        </authorList>
    </citation>
    <scope>NUCLEOTIDE SEQUENCE [LARGE SCALE GENOMIC DNA]</scope>
    <source>
        <strain evidence="5">finn</strain>
    </source>
</reference>
<feature type="compositionally biased region" description="Polar residues" evidence="1">
    <location>
        <begin position="470"/>
        <end position="496"/>
    </location>
</feature>
<proteinExistence type="predicted"/>
<feature type="compositionally biased region" description="Polar residues" evidence="1">
    <location>
        <begin position="431"/>
        <end position="448"/>
    </location>
</feature>
<evidence type="ECO:0000256" key="3">
    <source>
        <dbReference type="SAM" id="SignalP"/>
    </source>
</evidence>
<keyword evidence="5" id="KW-1185">Reference proteome</keyword>
<protein>
    <recommendedName>
        <fullName evidence="6">FZ domain-containing protein</fullName>
    </recommendedName>
</protein>
<feature type="compositionally biased region" description="Low complexity" evidence="1">
    <location>
        <begin position="459"/>
        <end position="469"/>
    </location>
</feature>
<dbReference type="STRING" id="1754191.A0A1Y1V867"/>
<evidence type="ECO:0000256" key="2">
    <source>
        <dbReference type="SAM" id="Phobius"/>
    </source>
</evidence>
<keyword evidence="3" id="KW-0732">Signal</keyword>
<feature type="chain" id="PRO_5012349946" description="FZ domain-containing protein" evidence="3">
    <location>
        <begin position="27"/>
        <end position="887"/>
    </location>
</feature>
<comment type="caution">
    <text evidence="4">The sequence shown here is derived from an EMBL/GenBank/DDBJ whole genome shotgun (WGS) entry which is preliminary data.</text>
</comment>
<name>A0A1Y1V867_9FUNG</name>
<evidence type="ECO:0000313" key="4">
    <source>
        <dbReference type="EMBL" id="ORX49031.1"/>
    </source>
</evidence>
<keyword evidence="2" id="KW-1133">Transmembrane helix</keyword>
<sequence>MILYGNFSNTVIKLSLVLWYNLIVSAKSNYEYCINTVTNMCRGLEHIPISKYRISKVRAVDYYLDPEAKIERENYPDYLALTMIQTKGLCSFGDQSVFITNIPEIRYGRTYQCYYAYKELLCNDEETEKTSSKVKKSKLPTLCKKQCYEYYNSLVTFLNNNDTCPIEFLEEYAQPEDVYQARIQYTDKLREICEDAEDTEDCFILDSERNNCGFLDKDMAAEYCTKNNNEDDECCNYFYHSHKEIYIRNDPTIPLTFGVSTFLMFTIIGLFFSGQFIKDIKREEKNRALRSVENMFMNSNSTTTSLSSADSGSQQSLQLSLATTSDSNVTVLNGSCPNIPMIINDANNSNPALNSPVMNLYRLNNRHAKNNSSSLININMYASPPAIKSQSMSRFFRKKKQAPSAKSNQDKSHKKKKVISSSEAHQIYPRTVSNEVNGGSIGARTQKSLPYVVSKDNRSNTNPRVNNNRYSDTSNSDRIPYSNEVNSPVHSQTPQKQDIDSMSYDITTAKSLSNVNVSTESNITFTNDMNKENNINQENALSKNNESIEKHRKNLYSSKYTKRSASLHAESVKNLRFDSVKIQQMQQHILKQQHYLLQKQQQQQQQQHYYMPQSYTPKTSFSSLQQQQQQQQQLFNPQVYLPSPSHPYAIPPQIAFPSMTSPQTITPIPQQFNPQSYIPPQSIIPTQHIAPSLPIRNKSLKSQHSSSIKILHRKSSAPQMSRKYSLSALEANSSYLANKSKEKVVLRQKSLDYLRNKSLSSSSTILMSPDGRTSVSQYPSDVSNLTNISEILNLPKMEDYFSSSPGNLYGDGDEVNSYYMDNSSNVKVVDSPETMIPTVVDSMPDTMTSTLVDTMMMNSSQVSDLKKEGTKELQGQELSSFTLKNTN</sequence>
<evidence type="ECO:0008006" key="6">
    <source>
        <dbReference type="Google" id="ProtNLM"/>
    </source>
</evidence>
<dbReference type="AlphaFoldDB" id="A0A1Y1V867"/>
<feature type="transmembrane region" description="Helical" evidence="2">
    <location>
        <begin position="255"/>
        <end position="277"/>
    </location>
</feature>
<evidence type="ECO:0000313" key="5">
    <source>
        <dbReference type="Proteomes" id="UP000193719"/>
    </source>
</evidence>
<dbReference type="EMBL" id="MCFH01000025">
    <property type="protein sequence ID" value="ORX49031.1"/>
    <property type="molecule type" value="Genomic_DNA"/>
</dbReference>